<comment type="caution">
    <text evidence="1">The sequence shown here is derived from an EMBL/GenBank/DDBJ whole genome shotgun (WGS) entry which is preliminary data.</text>
</comment>
<name>A0A561SA23_9ACTN</name>
<dbReference type="AlphaFoldDB" id="A0A561SA23"/>
<protein>
    <submittedName>
        <fullName evidence="1">Uncharacterized protein</fullName>
    </submittedName>
</protein>
<dbReference type="RefSeq" id="WP_145911516.1">
    <property type="nucleotide sequence ID" value="NZ_BAAAMZ010000022.1"/>
</dbReference>
<accession>A0A561SA23</accession>
<organism evidence="1 2">
    <name type="scientific">Kitasatospora viridis</name>
    <dbReference type="NCBI Taxonomy" id="281105"/>
    <lineage>
        <taxon>Bacteria</taxon>
        <taxon>Bacillati</taxon>
        <taxon>Actinomycetota</taxon>
        <taxon>Actinomycetes</taxon>
        <taxon>Kitasatosporales</taxon>
        <taxon>Streptomycetaceae</taxon>
        <taxon>Kitasatospora</taxon>
    </lineage>
</organism>
<keyword evidence="2" id="KW-1185">Reference proteome</keyword>
<evidence type="ECO:0000313" key="2">
    <source>
        <dbReference type="Proteomes" id="UP000317940"/>
    </source>
</evidence>
<gene>
    <name evidence="1" type="ORF">FHX73_1892</name>
</gene>
<sequence>MARKLSPAKSKALLTGIESPLDNPLRRVTGNLRTLVSLAADGYLSAAGDGGYVLTDTGFTTATGIESDRQAALDATLAEVRAEREQREGGEQQAVVEVAAPAPVREPVKGSITRVLKGAGLEQSVKSGGFFGVHSDGFRQDAPGRGEGGGTSVTVSWYYRAQNQAAFQRAFSDDKGARIAAPEGHADTVGKAKAALEAAGFGVLLIEGRDGAALRVVDQTILDWHREGERRRADADAIAEALVPQGELFEGVWEEFPTHATRSKHGDRAWAVALVRSAVVAGYREQGRGESVITLEDVPPGGILAKWQRLMVAVVKPVAEVA</sequence>
<evidence type="ECO:0000313" key="1">
    <source>
        <dbReference type="EMBL" id="TWF71721.1"/>
    </source>
</evidence>
<dbReference type="Proteomes" id="UP000317940">
    <property type="component" value="Unassembled WGS sequence"/>
</dbReference>
<dbReference type="EMBL" id="VIWT01000008">
    <property type="protein sequence ID" value="TWF71721.1"/>
    <property type="molecule type" value="Genomic_DNA"/>
</dbReference>
<reference evidence="1 2" key="1">
    <citation type="submission" date="2019-06" db="EMBL/GenBank/DDBJ databases">
        <title>Sequencing the genomes of 1000 actinobacteria strains.</title>
        <authorList>
            <person name="Klenk H.-P."/>
        </authorList>
    </citation>
    <scope>NUCLEOTIDE SEQUENCE [LARGE SCALE GENOMIC DNA]</scope>
    <source>
        <strain evidence="1 2">DSM 44826</strain>
    </source>
</reference>
<proteinExistence type="predicted"/>